<evidence type="ECO:0000256" key="4">
    <source>
        <dbReference type="ARBA" id="ARBA00022917"/>
    </source>
</evidence>
<feature type="domain" description="Translation elongation factor EFTs/EF1B dimerisation" evidence="6">
    <location>
        <begin position="72"/>
        <end position="282"/>
    </location>
</feature>
<dbReference type="CDD" id="cd14275">
    <property type="entry name" value="UBA_EF-Ts"/>
    <property type="match status" value="1"/>
</dbReference>
<dbReference type="InterPro" id="IPR036402">
    <property type="entry name" value="EF-Ts_dimer_sf"/>
</dbReference>
<reference evidence="7" key="2">
    <citation type="submission" date="2014-09" db="EMBL/GenBank/DDBJ databases">
        <title>Criblamydia sequanensis harbors a mega-plasmid encoding arsenite resistance.</title>
        <authorList>
            <person name="Bertelli C."/>
            <person name="Goesmann A."/>
            <person name="Greub G."/>
        </authorList>
    </citation>
    <scope>NUCLEOTIDE SEQUENCE [LARGE SCALE GENOMIC DNA]</scope>
    <source>
        <strain evidence="7">CRIB-18</strain>
    </source>
</reference>
<dbReference type="FunFam" id="1.10.8.10:FF:000001">
    <property type="entry name" value="Elongation factor Ts"/>
    <property type="match status" value="1"/>
</dbReference>
<dbReference type="Gene3D" id="1.10.286.20">
    <property type="match status" value="1"/>
</dbReference>
<dbReference type="RefSeq" id="WP_041017806.1">
    <property type="nucleotide sequence ID" value="NZ_CCEJ010000007.1"/>
</dbReference>
<organism evidence="7 8">
    <name type="scientific">Candidatus Criblamydia sequanensis CRIB-18</name>
    <dbReference type="NCBI Taxonomy" id="1437425"/>
    <lineage>
        <taxon>Bacteria</taxon>
        <taxon>Pseudomonadati</taxon>
        <taxon>Chlamydiota</taxon>
        <taxon>Chlamydiia</taxon>
        <taxon>Parachlamydiales</taxon>
        <taxon>Candidatus Criblamydiaceae</taxon>
        <taxon>Candidatus Criblamydia</taxon>
    </lineage>
</organism>
<dbReference type="Gene3D" id="3.30.479.20">
    <property type="entry name" value="Elongation factor Ts, dimerisation domain"/>
    <property type="match status" value="2"/>
</dbReference>
<gene>
    <name evidence="5 7" type="primary">tsf</name>
    <name evidence="7" type="ORF">CSEC_1437</name>
</gene>
<comment type="similarity">
    <text evidence="1 5">Belongs to the EF-Ts family.</text>
</comment>
<dbReference type="PROSITE" id="PS01126">
    <property type="entry name" value="EF_TS_1"/>
    <property type="match status" value="1"/>
</dbReference>
<dbReference type="AlphaFoldDB" id="A0A090D2E3"/>
<evidence type="ECO:0000313" key="8">
    <source>
        <dbReference type="Proteomes" id="UP000031552"/>
    </source>
</evidence>
<feature type="region of interest" description="Involved in Mg(2+) ion dislocation from EF-Tu" evidence="5">
    <location>
        <begin position="80"/>
        <end position="83"/>
    </location>
</feature>
<dbReference type="NCBIfam" id="TIGR00116">
    <property type="entry name" value="tsf"/>
    <property type="match status" value="1"/>
</dbReference>
<dbReference type="PANTHER" id="PTHR11741">
    <property type="entry name" value="ELONGATION FACTOR TS"/>
    <property type="match status" value="1"/>
</dbReference>
<sequence>MAEITVDLIKELRERTGIGMGDCKKALVAAGGDIETAITNLRKAGMASAVKKEGRATNEGQIGFFEAKDCIALVEVNAETDFVVKNDRFQQFLTHVAEQAADTKPESLEAFLKQSYAKEKGMTVDEYRASIVQTIGENIQVKRLSIFPKKANHSYGIYTHLGGKICVVVDLEGASDEEKLAKDIAMHVAAASPLYVNAEQVPESVIEHEKEIVKSQIAGKPENVKDKIISGKIQAYCKENCLVEQPYIRDDKLTVAQFVAAKGKEEGKNLKVVSFIRWDVGQ</sequence>
<dbReference type="PANTHER" id="PTHR11741:SF0">
    <property type="entry name" value="ELONGATION FACTOR TS, MITOCHONDRIAL"/>
    <property type="match status" value="1"/>
</dbReference>
<dbReference type="InterPro" id="IPR009060">
    <property type="entry name" value="UBA-like_sf"/>
</dbReference>
<dbReference type="Pfam" id="PF00889">
    <property type="entry name" value="EF_TS"/>
    <property type="match status" value="1"/>
</dbReference>
<dbReference type="InterPro" id="IPR001816">
    <property type="entry name" value="Transl_elong_EFTs/EF1B"/>
</dbReference>
<name>A0A090D2E3_9BACT</name>
<keyword evidence="8" id="KW-1185">Reference proteome</keyword>
<dbReference type="eggNOG" id="COG0264">
    <property type="taxonomic scope" value="Bacteria"/>
</dbReference>
<dbReference type="SUPFAM" id="SSF46934">
    <property type="entry name" value="UBA-like"/>
    <property type="match status" value="1"/>
</dbReference>
<dbReference type="EMBL" id="CCEJ010000007">
    <property type="protein sequence ID" value="CDR34253.1"/>
    <property type="molecule type" value="Genomic_DNA"/>
</dbReference>
<accession>A0A090D2E3</accession>
<dbReference type="HAMAP" id="MF_00050">
    <property type="entry name" value="EF_Ts"/>
    <property type="match status" value="1"/>
</dbReference>
<evidence type="ECO:0000259" key="6">
    <source>
        <dbReference type="Pfam" id="PF00889"/>
    </source>
</evidence>
<evidence type="ECO:0000256" key="2">
    <source>
        <dbReference type="ARBA" id="ARBA00016956"/>
    </source>
</evidence>
<keyword evidence="4 5" id="KW-0648">Protein biosynthesis</keyword>
<dbReference type="STRING" id="1437425.CSEC_1437"/>
<keyword evidence="3 5" id="KW-0251">Elongation factor</keyword>
<dbReference type="InterPro" id="IPR014039">
    <property type="entry name" value="Transl_elong_EFTs/EF1B_dimer"/>
</dbReference>
<comment type="function">
    <text evidence="5">Associates with the EF-Tu.GDP complex and induces the exchange of GDP to GTP. It remains bound to the aminoacyl-tRNA.EF-Tu.GTP complex up to the GTP hydrolysis stage on the ribosome.</text>
</comment>
<dbReference type="GO" id="GO:0003746">
    <property type="term" value="F:translation elongation factor activity"/>
    <property type="evidence" value="ECO:0007669"/>
    <property type="project" value="UniProtKB-UniRule"/>
</dbReference>
<dbReference type="Proteomes" id="UP000031552">
    <property type="component" value="Unassembled WGS sequence"/>
</dbReference>
<dbReference type="OrthoDB" id="9808348at2"/>
<evidence type="ECO:0000313" key="7">
    <source>
        <dbReference type="EMBL" id="CDR34253.1"/>
    </source>
</evidence>
<protein>
    <recommendedName>
        <fullName evidence="2 5">Elongation factor Ts</fullName>
        <shortName evidence="5">EF-Ts</shortName>
    </recommendedName>
</protein>
<dbReference type="InterPro" id="IPR018101">
    <property type="entry name" value="Transl_elong_Ts_CS"/>
</dbReference>
<keyword evidence="5" id="KW-0963">Cytoplasm</keyword>
<comment type="subcellular location">
    <subcellularLocation>
        <location evidence="5">Cytoplasm</location>
    </subcellularLocation>
</comment>
<dbReference type="Gene3D" id="1.10.8.10">
    <property type="entry name" value="DNA helicase RuvA subunit, C-terminal domain"/>
    <property type="match status" value="1"/>
</dbReference>
<evidence type="ECO:0000256" key="1">
    <source>
        <dbReference type="ARBA" id="ARBA00005532"/>
    </source>
</evidence>
<dbReference type="SUPFAM" id="SSF54713">
    <property type="entry name" value="Elongation factor Ts (EF-Ts), dimerisation domain"/>
    <property type="match status" value="2"/>
</dbReference>
<evidence type="ECO:0000256" key="5">
    <source>
        <dbReference type="HAMAP-Rule" id="MF_00050"/>
    </source>
</evidence>
<reference evidence="7" key="1">
    <citation type="submission" date="2013-12" db="EMBL/GenBank/DDBJ databases">
        <authorList>
            <person name="Linke B."/>
        </authorList>
    </citation>
    <scope>NUCLEOTIDE SEQUENCE [LARGE SCALE GENOMIC DNA]</scope>
    <source>
        <strain evidence="7">CRIB-18</strain>
    </source>
</reference>
<dbReference type="GO" id="GO:0005737">
    <property type="term" value="C:cytoplasm"/>
    <property type="evidence" value="ECO:0007669"/>
    <property type="project" value="UniProtKB-SubCell"/>
</dbReference>
<comment type="caution">
    <text evidence="7">The sequence shown here is derived from an EMBL/GenBank/DDBJ whole genome shotgun (WGS) entry which is preliminary data.</text>
</comment>
<evidence type="ECO:0000256" key="3">
    <source>
        <dbReference type="ARBA" id="ARBA00022768"/>
    </source>
</evidence>
<proteinExistence type="inferred from homology"/>